<evidence type="ECO:0000313" key="2">
    <source>
        <dbReference type="Proteomes" id="UP001153076"/>
    </source>
</evidence>
<accession>A0A9Q1GQR7</accession>
<gene>
    <name evidence="1" type="ORF">Cgig2_007799</name>
</gene>
<protein>
    <submittedName>
        <fullName evidence="1">Uncharacterized protein</fullName>
    </submittedName>
</protein>
<proteinExistence type="predicted"/>
<organism evidence="1 2">
    <name type="scientific">Carnegiea gigantea</name>
    <dbReference type="NCBI Taxonomy" id="171969"/>
    <lineage>
        <taxon>Eukaryota</taxon>
        <taxon>Viridiplantae</taxon>
        <taxon>Streptophyta</taxon>
        <taxon>Embryophyta</taxon>
        <taxon>Tracheophyta</taxon>
        <taxon>Spermatophyta</taxon>
        <taxon>Magnoliopsida</taxon>
        <taxon>eudicotyledons</taxon>
        <taxon>Gunneridae</taxon>
        <taxon>Pentapetalae</taxon>
        <taxon>Caryophyllales</taxon>
        <taxon>Cactineae</taxon>
        <taxon>Cactaceae</taxon>
        <taxon>Cactoideae</taxon>
        <taxon>Echinocereeae</taxon>
        <taxon>Carnegiea</taxon>
    </lineage>
</organism>
<name>A0A9Q1GQR7_9CARY</name>
<reference evidence="1" key="1">
    <citation type="submission" date="2022-04" db="EMBL/GenBank/DDBJ databases">
        <title>Carnegiea gigantea Genome sequencing and assembly v2.</title>
        <authorList>
            <person name="Copetti D."/>
            <person name="Sanderson M.J."/>
            <person name="Burquez A."/>
            <person name="Wojciechowski M.F."/>
        </authorList>
    </citation>
    <scope>NUCLEOTIDE SEQUENCE</scope>
    <source>
        <strain evidence="1">SGP5-SGP5p</strain>
        <tissue evidence="1">Aerial part</tissue>
    </source>
</reference>
<dbReference type="EMBL" id="JAKOGI010002107">
    <property type="protein sequence ID" value="KAJ8422918.1"/>
    <property type="molecule type" value="Genomic_DNA"/>
</dbReference>
<evidence type="ECO:0000313" key="1">
    <source>
        <dbReference type="EMBL" id="KAJ8422918.1"/>
    </source>
</evidence>
<keyword evidence="2" id="KW-1185">Reference proteome</keyword>
<dbReference type="Proteomes" id="UP001153076">
    <property type="component" value="Unassembled WGS sequence"/>
</dbReference>
<sequence>MRLRLHAKAGSLSLSMCFFHKSPEILSHRHDSSSHRLGFNWKKPRYKSNVIELWWNNSKRSGELRRIIGDKEVIDMVAKLGKCKSVHVSAIDEHVKSLALPHVTYRFVDTSQVQNQREKAQLSTINGGNVKTKLNTKIREHSQMLGPSKEITNDEKNNHFVRWFKTRTSYHPISMEAQTQGQQAPINETRVEQTPIEAFESGPHAEAVMKENLIKSAINSENRAQFTMLPRTYSRPIRDVIYEDLDGKDGRSWALRRVFKGIRKKKDGTFEKEDDNILGESDENPFMVQFELVKKCFGA</sequence>
<comment type="caution">
    <text evidence="1">The sequence shown here is derived from an EMBL/GenBank/DDBJ whole genome shotgun (WGS) entry which is preliminary data.</text>
</comment>
<dbReference type="AlphaFoldDB" id="A0A9Q1GQR7"/>